<organism evidence="1 2">
    <name type="scientific">Penaeus vannamei</name>
    <name type="common">Whiteleg shrimp</name>
    <name type="synonym">Litopenaeus vannamei</name>
    <dbReference type="NCBI Taxonomy" id="6689"/>
    <lineage>
        <taxon>Eukaryota</taxon>
        <taxon>Metazoa</taxon>
        <taxon>Ecdysozoa</taxon>
        <taxon>Arthropoda</taxon>
        <taxon>Crustacea</taxon>
        <taxon>Multicrustacea</taxon>
        <taxon>Malacostraca</taxon>
        <taxon>Eumalacostraca</taxon>
        <taxon>Eucarida</taxon>
        <taxon>Decapoda</taxon>
        <taxon>Dendrobranchiata</taxon>
        <taxon>Penaeoidea</taxon>
        <taxon>Penaeidae</taxon>
        <taxon>Penaeus</taxon>
    </lineage>
</organism>
<gene>
    <name evidence="1" type="ORF">C7M84_022176</name>
</gene>
<protein>
    <submittedName>
        <fullName evidence="1">Uncharacterized protein</fullName>
    </submittedName>
</protein>
<proteinExistence type="predicted"/>
<evidence type="ECO:0000313" key="1">
    <source>
        <dbReference type="EMBL" id="ROT84633.1"/>
    </source>
</evidence>
<comment type="caution">
    <text evidence="1">The sequence shown here is derived from an EMBL/GenBank/DDBJ whole genome shotgun (WGS) entry which is preliminary data.</text>
</comment>
<reference evidence="1 2" key="1">
    <citation type="submission" date="2018-04" db="EMBL/GenBank/DDBJ databases">
        <authorList>
            <person name="Zhang X."/>
            <person name="Yuan J."/>
            <person name="Li F."/>
            <person name="Xiang J."/>
        </authorList>
    </citation>
    <scope>NUCLEOTIDE SEQUENCE [LARGE SCALE GENOMIC DNA]</scope>
    <source>
        <tissue evidence="1">Muscle</tissue>
    </source>
</reference>
<reference evidence="1 2" key="2">
    <citation type="submission" date="2019-01" db="EMBL/GenBank/DDBJ databases">
        <title>The decoding of complex shrimp genome reveals the adaptation for benthos swimmer, frequently molting mechanism and breeding impact on genome.</title>
        <authorList>
            <person name="Sun Y."/>
            <person name="Gao Y."/>
            <person name="Yu Y."/>
        </authorList>
    </citation>
    <scope>NUCLEOTIDE SEQUENCE [LARGE SCALE GENOMIC DNA]</scope>
    <source>
        <tissue evidence="1">Muscle</tissue>
    </source>
</reference>
<sequence>MGGHAGGGGRNRYVLSGWQGRVAVGFTKGARSRGGPRCSFHVEGGFCLLPWALMESMARFGYFLVLNGSQLRMPRCRPPPEISGNPQVYMNLGWNSASSTGEDSGYISAAQHNSSLSSTPHTEEIRGRHRILGSCNGGYRLSSGFWGVATGFFSFFSLFSHFCLLSFSFYLPFPSCCFCFRLLTLFLHLCLPSGSTPPPLHFPPFSSLSFLPLSSSFNNSHFSRSLLVSISTIIIRPFSSHVFLYIPLSPPSSSLPYYLFVLPFLHLRPPLPPPPPLLYVFSVFIHFPLP</sequence>
<keyword evidence="2" id="KW-1185">Reference proteome</keyword>
<evidence type="ECO:0000313" key="2">
    <source>
        <dbReference type="Proteomes" id="UP000283509"/>
    </source>
</evidence>
<dbReference type="EMBL" id="QCYY01000517">
    <property type="protein sequence ID" value="ROT84633.1"/>
    <property type="molecule type" value="Genomic_DNA"/>
</dbReference>
<name>A0A423U7D1_PENVA</name>
<accession>A0A423U7D1</accession>
<dbReference type="Proteomes" id="UP000283509">
    <property type="component" value="Unassembled WGS sequence"/>
</dbReference>
<dbReference type="AlphaFoldDB" id="A0A423U7D1"/>